<accession>A0A518GFP1</accession>
<dbReference type="KEGG" id="ahel:Q31a_57760"/>
<feature type="domain" description="BON" evidence="1">
    <location>
        <begin position="1"/>
        <end position="50"/>
    </location>
</feature>
<dbReference type="PROSITE" id="PS50914">
    <property type="entry name" value="BON"/>
    <property type="match status" value="1"/>
</dbReference>
<dbReference type="AlphaFoldDB" id="A0A518GFP1"/>
<sequence length="57" mass="6345">MGRQVFCQAESGIVVLHGRVGSFFQKQMAQEALRKLAGVEKVINELEVEWMASVGDH</sequence>
<gene>
    <name evidence="2" type="ORF">Q31a_57760</name>
</gene>
<evidence type="ECO:0000259" key="1">
    <source>
        <dbReference type="PROSITE" id="PS50914"/>
    </source>
</evidence>
<evidence type="ECO:0000313" key="3">
    <source>
        <dbReference type="Proteomes" id="UP000318017"/>
    </source>
</evidence>
<keyword evidence="3" id="KW-1185">Reference proteome</keyword>
<organism evidence="2 3">
    <name type="scientific">Aureliella helgolandensis</name>
    <dbReference type="NCBI Taxonomy" id="2527968"/>
    <lineage>
        <taxon>Bacteria</taxon>
        <taxon>Pseudomonadati</taxon>
        <taxon>Planctomycetota</taxon>
        <taxon>Planctomycetia</taxon>
        <taxon>Pirellulales</taxon>
        <taxon>Pirellulaceae</taxon>
        <taxon>Aureliella</taxon>
    </lineage>
</organism>
<proteinExistence type="predicted"/>
<dbReference type="Proteomes" id="UP000318017">
    <property type="component" value="Chromosome"/>
</dbReference>
<protein>
    <submittedName>
        <fullName evidence="2">BON domain protein</fullName>
    </submittedName>
</protein>
<dbReference type="EMBL" id="CP036298">
    <property type="protein sequence ID" value="QDV27387.1"/>
    <property type="molecule type" value="Genomic_DNA"/>
</dbReference>
<evidence type="ECO:0000313" key="2">
    <source>
        <dbReference type="EMBL" id="QDV27387.1"/>
    </source>
</evidence>
<dbReference type="Gene3D" id="3.30.1340.30">
    <property type="match status" value="1"/>
</dbReference>
<reference evidence="2 3" key="1">
    <citation type="submission" date="2019-02" db="EMBL/GenBank/DDBJ databases">
        <title>Deep-cultivation of Planctomycetes and their phenomic and genomic characterization uncovers novel biology.</title>
        <authorList>
            <person name="Wiegand S."/>
            <person name="Jogler M."/>
            <person name="Boedeker C."/>
            <person name="Pinto D."/>
            <person name="Vollmers J."/>
            <person name="Rivas-Marin E."/>
            <person name="Kohn T."/>
            <person name="Peeters S.H."/>
            <person name="Heuer A."/>
            <person name="Rast P."/>
            <person name="Oberbeckmann S."/>
            <person name="Bunk B."/>
            <person name="Jeske O."/>
            <person name="Meyerdierks A."/>
            <person name="Storesund J.E."/>
            <person name="Kallscheuer N."/>
            <person name="Luecker S."/>
            <person name="Lage O.M."/>
            <person name="Pohl T."/>
            <person name="Merkel B.J."/>
            <person name="Hornburger P."/>
            <person name="Mueller R.-W."/>
            <person name="Bruemmer F."/>
            <person name="Labrenz M."/>
            <person name="Spormann A.M."/>
            <person name="Op den Camp H."/>
            <person name="Overmann J."/>
            <person name="Amann R."/>
            <person name="Jetten M.S.M."/>
            <person name="Mascher T."/>
            <person name="Medema M.H."/>
            <person name="Devos D.P."/>
            <person name="Kaster A.-K."/>
            <person name="Ovreas L."/>
            <person name="Rohde M."/>
            <person name="Galperin M.Y."/>
            <person name="Jogler C."/>
        </authorList>
    </citation>
    <scope>NUCLEOTIDE SEQUENCE [LARGE SCALE GENOMIC DNA]</scope>
    <source>
        <strain evidence="2 3">Q31a</strain>
    </source>
</reference>
<dbReference type="InterPro" id="IPR007055">
    <property type="entry name" value="BON_dom"/>
</dbReference>
<dbReference type="Pfam" id="PF04972">
    <property type="entry name" value="BON"/>
    <property type="match status" value="1"/>
</dbReference>
<name>A0A518GFP1_9BACT</name>